<feature type="compositionally biased region" description="Basic and acidic residues" evidence="1">
    <location>
        <begin position="1134"/>
        <end position="1160"/>
    </location>
</feature>
<feature type="compositionally biased region" description="Polar residues" evidence="1">
    <location>
        <begin position="1064"/>
        <end position="1084"/>
    </location>
</feature>
<dbReference type="CDD" id="cd00063">
    <property type="entry name" value="FN3"/>
    <property type="match status" value="1"/>
</dbReference>
<feature type="region of interest" description="Disordered" evidence="1">
    <location>
        <begin position="1050"/>
        <end position="1160"/>
    </location>
</feature>
<proteinExistence type="predicted"/>
<feature type="compositionally biased region" description="Basic and acidic residues" evidence="1">
    <location>
        <begin position="424"/>
        <end position="434"/>
    </location>
</feature>
<evidence type="ECO:0000313" key="3">
    <source>
        <dbReference type="EMBL" id="QBZ56080.1"/>
    </source>
</evidence>
<feature type="transmembrane region" description="Helical" evidence="2">
    <location>
        <begin position="32"/>
        <end position="51"/>
    </location>
</feature>
<dbReference type="InterPro" id="IPR036116">
    <property type="entry name" value="FN3_sf"/>
</dbReference>
<dbReference type="SMART" id="SM00060">
    <property type="entry name" value="FN3"/>
    <property type="match status" value="1"/>
</dbReference>
<feature type="compositionally biased region" description="Basic and acidic residues" evidence="1">
    <location>
        <begin position="382"/>
        <end position="395"/>
    </location>
</feature>
<feature type="transmembrane region" description="Helical" evidence="2">
    <location>
        <begin position="6"/>
        <end position="25"/>
    </location>
</feature>
<feature type="compositionally biased region" description="Polar residues" evidence="1">
    <location>
        <begin position="872"/>
        <end position="883"/>
    </location>
</feature>
<feature type="compositionally biased region" description="Basic and acidic residues" evidence="1">
    <location>
        <begin position="344"/>
        <end position="374"/>
    </location>
</feature>
<feature type="region of interest" description="Disordered" evidence="1">
    <location>
        <begin position="743"/>
        <end position="777"/>
    </location>
</feature>
<feature type="compositionally biased region" description="Polar residues" evidence="1">
    <location>
        <begin position="667"/>
        <end position="692"/>
    </location>
</feature>
<feature type="region of interest" description="Disordered" evidence="1">
    <location>
        <begin position="257"/>
        <end position="307"/>
    </location>
</feature>
<feature type="region of interest" description="Disordered" evidence="1">
    <location>
        <begin position="870"/>
        <end position="897"/>
    </location>
</feature>
<dbReference type="Proteomes" id="UP000294847">
    <property type="component" value="Chromosome 2"/>
</dbReference>
<dbReference type="InterPro" id="IPR013783">
    <property type="entry name" value="Ig-like_fold"/>
</dbReference>
<dbReference type="AlphaFoldDB" id="A0A4P7N7P9"/>
<feature type="region of interest" description="Disordered" evidence="1">
    <location>
        <begin position="205"/>
        <end position="227"/>
    </location>
</feature>
<dbReference type="PROSITE" id="PS50853">
    <property type="entry name" value="FN3"/>
    <property type="match status" value="1"/>
</dbReference>
<protein>
    <submittedName>
        <fullName evidence="3">Uncharacterized protein</fullName>
    </submittedName>
</protein>
<keyword evidence="2" id="KW-0472">Membrane</keyword>
<evidence type="ECO:0000313" key="4">
    <source>
        <dbReference type="Proteomes" id="UP000294847"/>
    </source>
</evidence>
<feature type="transmembrane region" description="Helical" evidence="2">
    <location>
        <begin position="74"/>
        <end position="93"/>
    </location>
</feature>
<reference evidence="3 4" key="1">
    <citation type="journal article" date="2019" name="Mol. Biol. Evol.">
        <title>Blast fungal genomes show frequent chromosomal changes, gene gains and losses, and effector gene turnover.</title>
        <authorList>
            <person name="Gomez Luciano L.B."/>
            <person name="Jason Tsai I."/>
            <person name="Chuma I."/>
            <person name="Tosa Y."/>
            <person name="Chen Y.H."/>
            <person name="Li J.Y."/>
            <person name="Li M.Y."/>
            <person name="Jade Lu M.Y."/>
            <person name="Nakayashiki H."/>
            <person name="Li W.H."/>
        </authorList>
    </citation>
    <scope>NUCLEOTIDE SEQUENCE [LARGE SCALE GENOMIC DNA]</scope>
    <source>
        <strain evidence="3">MZ5-1-6</strain>
    </source>
</reference>
<feature type="compositionally biased region" description="Polar residues" evidence="1">
    <location>
        <begin position="557"/>
        <end position="566"/>
    </location>
</feature>
<feature type="region of interest" description="Disordered" evidence="1">
    <location>
        <begin position="649"/>
        <end position="729"/>
    </location>
</feature>
<feature type="region of interest" description="Disordered" evidence="1">
    <location>
        <begin position="553"/>
        <end position="619"/>
    </location>
</feature>
<feature type="region of interest" description="Disordered" evidence="1">
    <location>
        <begin position="413"/>
        <end position="434"/>
    </location>
</feature>
<keyword evidence="2" id="KW-0812">Transmembrane</keyword>
<dbReference type="SUPFAM" id="SSF49265">
    <property type="entry name" value="Fibronectin type III"/>
    <property type="match status" value="1"/>
</dbReference>
<feature type="compositionally biased region" description="Basic and acidic residues" evidence="1">
    <location>
        <begin position="953"/>
        <end position="965"/>
    </location>
</feature>
<feature type="region of interest" description="Disordered" evidence="1">
    <location>
        <begin position="344"/>
        <end position="395"/>
    </location>
</feature>
<dbReference type="Gene3D" id="2.60.40.10">
    <property type="entry name" value="Immunoglobulins"/>
    <property type="match status" value="1"/>
</dbReference>
<feature type="region of interest" description="Disordered" evidence="1">
    <location>
        <begin position="949"/>
        <end position="1007"/>
    </location>
</feature>
<gene>
    <name evidence="3" type="ORF">PoMZ_00986</name>
</gene>
<organism evidence="3 4">
    <name type="scientific">Pyricularia oryzae</name>
    <name type="common">Rice blast fungus</name>
    <name type="synonym">Magnaporthe oryzae</name>
    <dbReference type="NCBI Taxonomy" id="318829"/>
    <lineage>
        <taxon>Eukaryota</taxon>
        <taxon>Fungi</taxon>
        <taxon>Dikarya</taxon>
        <taxon>Ascomycota</taxon>
        <taxon>Pezizomycotina</taxon>
        <taxon>Sordariomycetes</taxon>
        <taxon>Sordariomycetidae</taxon>
        <taxon>Magnaporthales</taxon>
        <taxon>Pyriculariaceae</taxon>
        <taxon>Pyricularia</taxon>
    </lineage>
</organism>
<dbReference type="EMBL" id="CP034205">
    <property type="protein sequence ID" value="QBZ56080.1"/>
    <property type="molecule type" value="Genomic_DNA"/>
</dbReference>
<feature type="compositionally biased region" description="Polar residues" evidence="1">
    <location>
        <begin position="210"/>
        <end position="227"/>
    </location>
</feature>
<accession>A0A4P7N7P9</accession>
<evidence type="ECO:0000256" key="2">
    <source>
        <dbReference type="SAM" id="Phobius"/>
    </source>
</evidence>
<feature type="compositionally biased region" description="Low complexity" evidence="1">
    <location>
        <begin position="1050"/>
        <end position="1063"/>
    </location>
</feature>
<name>A0A4P7N7P9_PYROR</name>
<dbReference type="Pfam" id="PF00041">
    <property type="entry name" value="fn3"/>
    <property type="match status" value="1"/>
</dbReference>
<sequence>MLWASWTTAGPFLLLVCAIIAWWLTEPKTHQLNAIVFVGCIFFCWAVNPSLARDSFYRFVQISSSTVVLLNSDTYIGTNATMIFTGAAVLWLLRRAAQTLWKPVPELIGVLGLEVPDSPDVSLTGIAADKATLTWTRAQPSRPVQKFLIQVNGVNVGEIASNQDNFIIVSGLKPDHFYNVRVIAVGISNFQAGSRVIRLRTFSRDGRPQLGNSRLPSNFTSDEQGLSSQVETVDENGAPRSPVPTVETAVISESIPPIVPRDANAPTATVLRRNTIGRRHSPSTTSLDQPTIPPQRSDPTEPTDAQMDSLGEKYKTLLRETEELADLIAKEEEDHKRMMNELEAEKQEKKKEQKEKEGQTEKLRREQGTAERQMRNALARKSQKEKVLKEKQTELAKMVDRTTGYEKGIEEMSRDQQGFAQEKQQLEEQKKTNEEGYKAEINTLSTECGNLEAELRERRTQVKELEDARKRFVGGEDDLEWQEKDAEARREWHRRERELHNALEHENKQMRVLDQQVVVLSEHLVAYQSRELYTQANSSGVEFADTLHNSLKRRSRNGNSMNTGIPSPSLAPAYTVSDAAPHPPPGFQSSRLQGPAGFAPGPFMALPADDALDASESHEEAIRALTGDAPLSPTAKALLPSHIFLDMDDEDQESPFIPPPRVGSPANDPQSPHSSNQSMSILSSPHGSSNNLPFPAFDAGDRGSINSPRDISRPMPSPPQHQSHSGGKSSLVNLLRFQRSRGNKVGDEEGPALGSLKLGQSQSFPRQTDEPEGLAGRRKLSLSSWNVFHRNSAGPELLEGMAPQTSDHKFSARTLLPFGGHRAASGVFGEGSQTSPRPMSIASAEMPRPSADGNAIWGPPGEGNTIGKPWQPWTSHDNAWSRNPSRRPSVHGSPSALKTTLASADDEILDDEALMKHSMSQVGVIGSRPATSKKAMMALNPAAPTFMTGLFKSSKDKKDKTKGKEGQSSAETPVGLAGDISPSDSRVSRDAPSIRTQPSVTESRESLALDISTSHTLSDATSPILLSASSAKDPAGDNVVKKLFRKGSSSKFSFSSRLGKSKGPGSTTASSDKNGPVSSDQRSSIGDLDDAGEELILGRSYDSVTSSPSLGPSKRPESRMSSTRWFSSMKKKGKEKESLELDRGHESVDEGDEKKTLTEG</sequence>
<feature type="region of interest" description="Disordered" evidence="1">
    <location>
        <begin position="826"/>
        <end position="848"/>
    </location>
</feature>
<evidence type="ECO:0000256" key="1">
    <source>
        <dbReference type="SAM" id="MobiDB-lite"/>
    </source>
</evidence>
<dbReference type="InterPro" id="IPR003961">
    <property type="entry name" value="FN3_dom"/>
</dbReference>
<keyword evidence="2" id="KW-1133">Transmembrane helix</keyword>